<reference evidence="1 2" key="1">
    <citation type="submission" date="2017-04" db="EMBL/GenBank/DDBJ databases">
        <authorList>
            <person name="Afonso C.L."/>
            <person name="Miller P.J."/>
            <person name="Scott M.A."/>
            <person name="Spackman E."/>
            <person name="Goraichik I."/>
            <person name="Dimitrov K.M."/>
            <person name="Suarez D.L."/>
            <person name="Swayne D.E."/>
        </authorList>
    </citation>
    <scope>NUCLEOTIDE SEQUENCE [LARGE SCALE GENOMIC DNA]</scope>
    <source>
        <strain evidence="1 2">USBA 355</strain>
    </source>
</reference>
<sequence>MKVTIDIDCTPAEARAFLGLPDIAPMQAALMDEIEKRMKANLQAMEPETLFKTWLPATIQNWEQLQKLFWSQMAGSGRKE</sequence>
<dbReference type="Pfam" id="PF20099">
    <property type="entry name" value="DUF6489"/>
    <property type="match status" value="1"/>
</dbReference>
<dbReference type="EMBL" id="FWZX01000004">
    <property type="protein sequence ID" value="SMF09046.1"/>
    <property type="molecule type" value="Genomic_DNA"/>
</dbReference>
<dbReference type="Proteomes" id="UP000192917">
    <property type="component" value="Unassembled WGS sequence"/>
</dbReference>
<dbReference type="AlphaFoldDB" id="A0A1Y6BL36"/>
<keyword evidence="2" id="KW-1185">Reference proteome</keyword>
<dbReference type="InterPro" id="IPR045502">
    <property type="entry name" value="DUF6489"/>
</dbReference>
<dbReference type="STRING" id="560819.SAMN05428998_104197"/>
<name>A0A1Y6BL36_9PROT</name>
<evidence type="ECO:0000313" key="1">
    <source>
        <dbReference type="EMBL" id="SMF09046.1"/>
    </source>
</evidence>
<proteinExistence type="predicted"/>
<evidence type="ECO:0000313" key="2">
    <source>
        <dbReference type="Proteomes" id="UP000192917"/>
    </source>
</evidence>
<accession>A0A1Y6BL36</accession>
<protein>
    <recommendedName>
        <fullName evidence="3">Ribosomal protein S1</fullName>
    </recommendedName>
</protein>
<gene>
    <name evidence="1" type="ORF">SAMN05428998_104197</name>
</gene>
<organism evidence="1 2">
    <name type="scientific">Tistlia consotensis USBA 355</name>
    <dbReference type="NCBI Taxonomy" id="560819"/>
    <lineage>
        <taxon>Bacteria</taxon>
        <taxon>Pseudomonadati</taxon>
        <taxon>Pseudomonadota</taxon>
        <taxon>Alphaproteobacteria</taxon>
        <taxon>Rhodospirillales</taxon>
        <taxon>Rhodovibrionaceae</taxon>
        <taxon>Tistlia</taxon>
    </lineage>
</organism>
<evidence type="ECO:0008006" key="3">
    <source>
        <dbReference type="Google" id="ProtNLM"/>
    </source>
</evidence>
<dbReference type="RefSeq" id="WP_085121897.1">
    <property type="nucleotide sequence ID" value="NZ_FWZX01000004.1"/>
</dbReference>